<sequence>MTTEHSIRLHSAQPTPYTWEGVDVLEYKEEDGTFKAVTRQVLTDAEHGQGASLRYFEVGPGGHTTLEHHEHTHVVVPIRGRGRALVGTQVVDLAQHDVVFVPSWTWHQFQSVGDEPFGFLCSVTVERDRPVRPTAEQIAELESYPGVGGFIKY</sequence>
<dbReference type="Pfam" id="PF07883">
    <property type="entry name" value="Cupin_2"/>
    <property type="match status" value="1"/>
</dbReference>
<evidence type="ECO:0000313" key="2">
    <source>
        <dbReference type="EMBL" id="MDO7883643.1"/>
    </source>
</evidence>
<dbReference type="Gene3D" id="2.60.120.10">
    <property type="entry name" value="Jelly Rolls"/>
    <property type="match status" value="1"/>
</dbReference>
<dbReference type="EMBL" id="JAUQUB010000007">
    <property type="protein sequence ID" value="MDO7883643.1"/>
    <property type="molecule type" value="Genomic_DNA"/>
</dbReference>
<proteinExistence type="predicted"/>
<dbReference type="InterPro" id="IPR013096">
    <property type="entry name" value="Cupin_2"/>
</dbReference>
<dbReference type="InterPro" id="IPR011051">
    <property type="entry name" value="RmlC_Cupin_sf"/>
</dbReference>
<protein>
    <submittedName>
        <fullName evidence="2">Cupin domain-containing protein</fullName>
    </submittedName>
</protein>
<feature type="domain" description="Cupin type-2" evidence="1">
    <location>
        <begin position="55"/>
        <end position="121"/>
    </location>
</feature>
<accession>A0ABT9BT94</accession>
<dbReference type="CDD" id="cd02222">
    <property type="entry name" value="cupin_TM1459-like"/>
    <property type="match status" value="1"/>
</dbReference>
<evidence type="ECO:0000259" key="1">
    <source>
        <dbReference type="Pfam" id="PF07883"/>
    </source>
</evidence>
<gene>
    <name evidence="2" type="ORF">Q5716_15525</name>
</gene>
<organism evidence="2 3">
    <name type="scientific">Antiquaquibacter soli</name>
    <dbReference type="NCBI Taxonomy" id="3064523"/>
    <lineage>
        <taxon>Bacteria</taxon>
        <taxon>Bacillati</taxon>
        <taxon>Actinomycetota</taxon>
        <taxon>Actinomycetes</taxon>
        <taxon>Micrococcales</taxon>
        <taxon>Microbacteriaceae</taxon>
        <taxon>Antiquaquibacter</taxon>
    </lineage>
</organism>
<dbReference type="RefSeq" id="WP_305004071.1">
    <property type="nucleotide sequence ID" value="NZ_JAUQUB010000007.1"/>
</dbReference>
<comment type="caution">
    <text evidence="2">The sequence shown here is derived from an EMBL/GenBank/DDBJ whole genome shotgun (WGS) entry which is preliminary data.</text>
</comment>
<keyword evidence="3" id="KW-1185">Reference proteome</keyword>
<dbReference type="Proteomes" id="UP001241072">
    <property type="component" value="Unassembled WGS sequence"/>
</dbReference>
<reference evidence="2 3" key="1">
    <citation type="submission" date="2023-07" db="EMBL/GenBank/DDBJ databases">
        <title>Protaetiibacter sp. nov WY-16 isolated from soil.</title>
        <authorList>
            <person name="Liu B."/>
            <person name="Wan Y."/>
        </authorList>
    </citation>
    <scope>NUCLEOTIDE SEQUENCE [LARGE SCALE GENOMIC DNA]</scope>
    <source>
        <strain evidence="2 3">WY-16</strain>
    </source>
</reference>
<dbReference type="SUPFAM" id="SSF51182">
    <property type="entry name" value="RmlC-like cupins"/>
    <property type="match status" value="1"/>
</dbReference>
<dbReference type="InterPro" id="IPR014710">
    <property type="entry name" value="RmlC-like_jellyroll"/>
</dbReference>
<evidence type="ECO:0000313" key="3">
    <source>
        <dbReference type="Proteomes" id="UP001241072"/>
    </source>
</evidence>
<name>A0ABT9BT94_9MICO</name>